<dbReference type="PANTHER" id="PTHR43660">
    <property type="entry name" value="DIPEPTIDYL CARBOXYPEPTIDASE"/>
    <property type="match status" value="1"/>
</dbReference>
<dbReference type="InterPro" id="IPR012640">
    <property type="entry name" value="Membr_lipoprot_lipid_attach_CS"/>
</dbReference>
<feature type="domain" description="Peptidase M3A/M3B catalytic" evidence="18">
    <location>
        <begin position="268"/>
        <end position="714"/>
    </location>
</feature>
<keyword evidence="9 17" id="KW-0378">Hydrolase</keyword>
<dbReference type="GO" id="GO:0004180">
    <property type="term" value="F:carboxypeptidase activity"/>
    <property type="evidence" value="ECO:0007669"/>
    <property type="project" value="UniProtKB-KW"/>
</dbReference>
<evidence type="ECO:0000256" key="11">
    <source>
        <dbReference type="ARBA" id="ARBA00023049"/>
    </source>
</evidence>
<evidence type="ECO:0000256" key="17">
    <source>
        <dbReference type="RuleBase" id="RU003435"/>
    </source>
</evidence>
<dbReference type="FunFam" id="1.10.1370.40:FF:000001">
    <property type="entry name" value="Dipeptidyl carboxypeptidase II"/>
    <property type="match status" value="1"/>
</dbReference>
<sequence length="717" mass="80731">MFHLTNLQSMSKKFVFAISIMAMLTACNGSRKGDANLSDNPLLQSSALFMEAPEFDKIKTEHFLPAFEAGMEQQLAEIDSIVNNSEAPTFENTLVAMERSGQTLKRVSNVFFGLTGANTNDELQKIEEKVSPLLAAHSDAIYLNDKLFQRVKAVYESDQSAIEPEGQKLIQEYYDAFVRAGANLSAEDKAKLMELNKEEASLMTEFGNKLIAATNAAAVIVGSKDSLDGLSETEIAKAASDAKAAGHEGKYLLNITNTTQQDYLSVLNDRTIRQRVLEASIHRTDKGDANDTQSIVLRLAKLRAQKARLLGFPNYAAWKLQNQMANNPETVLAFVKSIATPYAPQAQKDAAELQAYARSKGFEGDLTAADWNYYADKLRKEKFGLDENEVKQYFVTDSVLKNGVFYAANKLYGLTFKERTDLPVYAEDVRVFDIIDQDGKQLALFYTDLYRRPTKSGGAWMSNWVDQSYLLNQKPVIYNVCNYAKGVDGQPSLINYDEVTTLFHEFGHALHGMFAAQQYPLLSGTNVARDFVEMPSQLNEHWAMDPEVFANYAKHWKTQEPMPAELVKKIQDASDFNQAYSMGENLAAVSLDQAWHTLTVEEAEAITDVAKFEEEALRKVGLYNPQIPPRYRSSYFRHIWSNGYASGYYAYLWTEMLDHNVYQWMVQNGGMTPQNGQRLRDMILSRGNTQDFNVIFTAFTGLQKPDIRDLLRARGLM</sequence>
<comment type="similarity">
    <text evidence="2 17">Belongs to the peptidase M3 family.</text>
</comment>
<keyword evidence="10 17" id="KW-0862">Zinc</keyword>
<evidence type="ECO:0000259" key="18">
    <source>
        <dbReference type="Pfam" id="PF01432"/>
    </source>
</evidence>
<evidence type="ECO:0000256" key="16">
    <source>
        <dbReference type="ARBA" id="ARBA00075608"/>
    </source>
</evidence>
<dbReference type="GO" id="GO:0004222">
    <property type="term" value="F:metalloendopeptidase activity"/>
    <property type="evidence" value="ECO:0007669"/>
    <property type="project" value="InterPro"/>
</dbReference>
<accession>A0A0E2LQZ0</accession>
<comment type="subcellular location">
    <subcellularLocation>
        <location evidence="1">Cytoplasm</location>
    </subcellularLocation>
</comment>
<dbReference type="EMBL" id="AWUW01000086">
    <property type="protein sequence ID" value="ERJ66154.1"/>
    <property type="molecule type" value="Genomic_DNA"/>
</dbReference>
<dbReference type="InterPro" id="IPR001567">
    <property type="entry name" value="Pept_M3A_M3B_dom"/>
</dbReference>
<evidence type="ECO:0000256" key="2">
    <source>
        <dbReference type="ARBA" id="ARBA00006040"/>
    </source>
</evidence>
<evidence type="ECO:0000256" key="8">
    <source>
        <dbReference type="ARBA" id="ARBA00022729"/>
    </source>
</evidence>
<dbReference type="GO" id="GO:0046872">
    <property type="term" value="F:metal ion binding"/>
    <property type="evidence" value="ECO:0007669"/>
    <property type="project" value="UniProtKB-UniRule"/>
</dbReference>
<keyword evidence="5" id="KW-0121">Carboxypeptidase</keyword>
<dbReference type="Proteomes" id="UP000016630">
    <property type="component" value="Unassembled WGS sequence"/>
</dbReference>
<dbReference type="GO" id="GO:0006508">
    <property type="term" value="P:proteolysis"/>
    <property type="evidence" value="ECO:0007669"/>
    <property type="project" value="UniProtKB-KW"/>
</dbReference>
<evidence type="ECO:0000256" key="9">
    <source>
        <dbReference type="ARBA" id="ARBA00022801"/>
    </source>
</evidence>
<proteinExistence type="inferred from homology"/>
<evidence type="ECO:0000256" key="4">
    <source>
        <dbReference type="ARBA" id="ARBA00022490"/>
    </source>
</evidence>
<dbReference type="EC" id="3.4.15.5" evidence="14"/>
<dbReference type="InterPro" id="IPR045090">
    <property type="entry name" value="Pept_M3A_M3B"/>
</dbReference>
<keyword evidence="4" id="KW-0963">Cytoplasm</keyword>
<evidence type="ECO:0000256" key="7">
    <source>
        <dbReference type="ARBA" id="ARBA00022723"/>
    </source>
</evidence>
<evidence type="ECO:0000256" key="6">
    <source>
        <dbReference type="ARBA" id="ARBA00022670"/>
    </source>
</evidence>
<evidence type="ECO:0000256" key="15">
    <source>
        <dbReference type="ARBA" id="ARBA00070755"/>
    </source>
</evidence>
<dbReference type="GO" id="GO:0005829">
    <property type="term" value="C:cytosol"/>
    <property type="evidence" value="ECO:0007669"/>
    <property type="project" value="UniProtKB-ARBA"/>
</dbReference>
<comment type="cofactor">
    <cofactor evidence="17">
        <name>Zn(2+)</name>
        <dbReference type="ChEBI" id="CHEBI:29105"/>
    </cofactor>
    <text evidence="17">Binds 1 zinc ion.</text>
</comment>
<comment type="caution">
    <text evidence="19">The sequence shown here is derived from an EMBL/GenBank/DDBJ whole genome shotgun (WGS) entry which is preliminary data.</text>
</comment>
<evidence type="ECO:0000313" key="19">
    <source>
        <dbReference type="EMBL" id="ERJ66154.1"/>
    </source>
</evidence>
<evidence type="ECO:0000256" key="13">
    <source>
        <dbReference type="ARBA" id="ARBA00054529"/>
    </source>
</evidence>
<keyword evidence="11 17" id="KW-0482">Metalloprotease</keyword>
<dbReference type="PANTHER" id="PTHR43660:SF1">
    <property type="entry name" value="DIPEPTIDYL CARBOXYPEPTIDASE"/>
    <property type="match status" value="1"/>
</dbReference>
<dbReference type="Gene3D" id="1.10.1370.40">
    <property type="match status" value="3"/>
</dbReference>
<comment type="function">
    <text evidence="13">Removes dipeptides from the C-termini of N-blocked tripeptides, tetrapeptides and larger peptides.</text>
</comment>
<gene>
    <name evidence="19" type="ORF">HMPREF1555_01270</name>
</gene>
<dbReference type="Pfam" id="PF08139">
    <property type="entry name" value="LPAM_1"/>
    <property type="match status" value="1"/>
</dbReference>
<evidence type="ECO:0000256" key="3">
    <source>
        <dbReference type="ARBA" id="ARBA00017922"/>
    </source>
</evidence>
<dbReference type="FunFam" id="3.40.390.10:FF:000009">
    <property type="entry name" value="Oligopeptidase A"/>
    <property type="match status" value="1"/>
</dbReference>
<keyword evidence="8" id="KW-0732">Signal</keyword>
<dbReference type="SUPFAM" id="SSF55486">
    <property type="entry name" value="Metalloproteases ('zincins'), catalytic domain"/>
    <property type="match status" value="1"/>
</dbReference>
<keyword evidence="6 17" id="KW-0645">Protease</keyword>
<evidence type="ECO:0000256" key="12">
    <source>
        <dbReference type="ARBA" id="ARBA00052506"/>
    </source>
</evidence>
<protein>
    <recommendedName>
        <fullName evidence="15">Dipeptidyl carboxypeptidase</fullName>
        <ecNumber evidence="14">3.4.15.5</ecNumber>
    </recommendedName>
    <alternativeName>
        <fullName evidence="16">Peptidyl-dipeptidase Dcp</fullName>
    </alternativeName>
    <alternativeName>
        <fullName evidence="3">Type IV secretion system putative lipoprotein virB7</fullName>
    </alternativeName>
</protein>
<dbReference type="Pfam" id="PF01432">
    <property type="entry name" value="Peptidase_M3"/>
    <property type="match status" value="1"/>
</dbReference>
<dbReference type="HOGENOM" id="CLU_001805_4_0_10"/>
<organism evidence="19 20">
    <name type="scientific">Porphyromonas gingivalis F0570</name>
    <dbReference type="NCBI Taxonomy" id="1227271"/>
    <lineage>
        <taxon>Bacteria</taxon>
        <taxon>Pseudomonadati</taxon>
        <taxon>Bacteroidota</taxon>
        <taxon>Bacteroidia</taxon>
        <taxon>Bacteroidales</taxon>
        <taxon>Porphyromonadaceae</taxon>
        <taxon>Porphyromonas</taxon>
    </lineage>
</organism>
<dbReference type="GO" id="GO:0008241">
    <property type="term" value="F:peptidyl-dipeptidase activity"/>
    <property type="evidence" value="ECO:0007669"/>
    <property type="project" value="UniProtKB-EC"/>
</dbReference>
<dbReference type="PATRIC" id="fig|1227271.3.peg.1110"/>
<evidence type="ECO:0000256" key="1">
    <source>
        <dbReference type="ARBA" id="ARBA00004496"/>
    </source>
</evidence>
<evidence type="ECO:0000256" key="10">
    <source>
        <dbReference type="ARBA" id="ARBA00022833"/>
    </source>
</evidence>
<comment type="catalytic activity">
    <reaction evidence="12">
        <text>Hydrolysis of unblocked, C-terminal dipeptides from oligopeptides, with broad specificity. Does not hydrolyze bonds in which P1' is Pro, or both P1 and P1' are Gly.</text>
        <dbReference type="EC" id="3.4.15.5"/>
    </reaction>
</comment>
<name>A0A0E2LQZ0_PORGN</name>
<evidence type="ECO:0000256" key="14">
    <source>
        <dbReference type="ARBA" id="ARBA00066668"/>
    </source>
</evidence>
<dbReference type="InterPro" id="IPR034005">
    <property type="entry name" value="M3A_DCP"/>
</dbReference>
<keyword evidence="7 17" id="KW-0479">Metal-binding</keyword>
<dbReference type="CDD" id="cd06456">
    <property type="entry name" value="M3A_DCP"/>
    <property type="match status" value="1"/>
</dbReference>
<evidence type="ECO:0000313" key="20">
    <source>
        <dbReference type="Proteomes" id="UP000016630"/>
    </source>
</evidence>
<evidence type="ECO:0000256" key="5">
    <source>
        <dbReference type="ARBA" id="ARBA00022645"/>
    </source>
</evidence>
<dbReference type="AlphaFoldDB" id="A0A0E2LQZ0"/>
<reference evidence="19 20" key="1">
    <citation type="submission" date="2013-06" db="EMBL/GenBank/DDBJ databases">
        <authorList>
            <person name="Weinstock G."/>
            <person name="Sodergren E."/>
            <person name="Lobos E.A."/>
            <person name="Fulton L."/>
            <person name="Fulton R."/>
            <person name="Courtney L."/>
            <person name="Fronick C."/>
            <person name="O'Laughlin M."/>
            <person name="Godfrey J."/>
            <person name="Wilson R.M."/>
            <person name="Miner T."/>
            <person name="Farmer C."/>
            <person name="Delehaunty K."/>
            <person name="Cordes M."/>
            <person name="Minx P."/>
            <person name="Tomlinson C."/>
            <person name="Chen J."/>
            <person name="Wollam A."/>
            <person name="Pepin K.H."/>
            <person name="Bhonagiri V."/>
            <person name="Zhang X."/>
            <person name="Warren W."/>
            <person name="Mitreva M."/>
            <person name="Mardis E.R."/>
            <person name="Wilson R.K."/>
        </authorList>
    </citation>
    <scope>NUCLEOTIDE SEQUENCE [LARGE SCALE GENOMIC DNA]</scope>
    <source>
        <strain evidence="19 20">F0570</strain>
    </source>
</reference>